<evidence type="ECO:0000313" key="4">
    <source>
        <dbReference type="Proteomes" id="UP001189429"/>
    </source>
</evidence>
<feature type="non-terminal residue" evidence="3">
    <location>
        <position position="1"/>
    </location>
</feature>
<dbReference type="EMBL" id="CAUYUJ010014971">
    <property type="protein sequence ID" value="CAK0848357.1"/>
    <property type="molecule type" value="Genomic_DNA"/>
</dbReference>
<feature type="region of interest" description="Disordered" evidence="1">
    <location>
        <begin position="311"/>
        <end position="340"/>
    </location>
</feature>
<name>A0ABN9TQK2_9DINO</name>
<keyword evidence="2" id="KW-1133">Transmembrane helix</keyword>
<evidence type="ECO:0000256" key="2">
    <source>
        <dbReference type="SAM" id="Phobius"/>
    </source>
</evidence>
<proteinExistence type="predicted"/>
<keyword evidence="2" id="KW-0472">Membrane</keyword>
<feature type="compositionally biased region" description="Basic residues" evidence="1">
    <location>
        <begin position="311"/>
        <end position="329"/>
    </location>
</feature>
<keyword evidence="4" id="KW-1185">Reference proteome</keyword>
<feature type="compositionally biased region" description="Polar residues" evidence="1">
    <location>
        <begin position="32"/>
        <end position="44"/>
    </location>
</feature>
<evidence type="ECO:0000256" key="1">
    <source>
        <dbReference type="SAM" id="MobiDB-lite"/>
    </source>
</evidence>
<reference evidence="3" key="1">
    <citation type="submission" date="2023-10" db="EMBL/GenBank/DDBJ databases">
        <authorList>
            <person name="Chen Y."/>
            <person name="Shah S."/>
            <person name="Dougan E. K."/>
            <person name="Thang M."/>
            <person name="Chan C."/>
        </authorList>
    </citation>
    <scope>NUCLEOTIDE SEQUENCE [LARGE SCALE GENOMIC DNA]</scope>
</reference>
<gene>
    <name evidence="3" type="ORF">PCOR1329_LOCUS41308</name>
</gene>
<protein>
    <recommendedName>
        <fullName evidence="5">Sushi domain-containing protein</fullName>
    </recommendedName>
</protein>
<comment type="caution">
    <text evidence="3">The sequence shown here is derived from an EMBL/GenBank/DDBJ whole genome shotgun (WGS) entry which is preliminary data.</text>
</comment>
<keyword evidence="2" id="KW-0812">Transmembrane</keyword>
<organism evidence="3 4">
    <name type="scientific">Prorocentrum cordatum</name>
    <dbReference type="NCBI Taxonomy" id="2364126"/>
    <lineage>
        <taxon>Eukaryota</taxon>
        <taxon>Sar</taxon>
        <taxon>Alveolata</taxon>
        <taxon>Dinophyceae</taxon>
        <taxon>Prorocentrales</taxon>
        <taxon>Prorocentraceae</taxon>
        <taxon>Prorocentrum</taxon>
    </lineage>
</organism>
<evidence type="ECO:0008006" key="5">
    <source>
        <dbReference type="Google" id="ProtNLM"/>
    </source>
</evidence>
<evidence type="ECO:0000313" key="3">
    <source>
        <dbReference type="EMBL" id="CAK0848357.1"/>
    </source>
</evidence>
<feature type="region of interest" description="Disordered" evidence="1">
    <location>
        <begin position="1"/>
        <end position="53"/>
    </location>
</feature>
<feature type="transmembrane region" description="Helical" evidence="2">
    <location>
        <begin position="78"/>
        <end position="96"/>
    </location>
</feature>
<feature type="region of interest" description="Disordered" evidence="1">
    <location>
        <begin position="260"/>
        <end position="281"/>
    </location>
</feature>
<accession>A0ABN9TQK2</accession>
<sequence length="340" mass="36497">LVVANDTAEDIGAKTTSSAEEDVAELRPRFSRMSNSTQVQSAENVTVGEPAAVDGSDDDLLLGYSDPDDTPQRSSRTAVLIIVCVLLVCAVCGIAFCHGRAEQFFNDDPSGSDQDSCQRRGAKRTRQAEVEVLYPQPTVDWFPNVARHPSFSDALSPIGFQPVSQASLTVKVQPREGLEVPVSAYPAGDSTCTRGTSAAAPGPMGQPPSQACDVGDVVNVFSRGAGRWLQCEVGSSIITPCVPIDPRPCTDELVTKGFATREGPTLRPLDPSWGRRSPIRSSSCSSFSISSSSSLYLSSYSLPSCSPRCPPRHPRDHSRHPPPCRRHHPSFMFPPTSHMG</sequence>
<feature type="non-terminal residue" evidence="3">
    <location>
        <position position="340"/>
    </location>
</feature>
<dbReference type="Proteomes" id="UP001189429">
    <property type="component" value="Unassembled WGS sequence"/>
</dbReference>